<comment type="subcellular location">
    <subcellularLocation>
        <location evidence="1">Membrane</location>
        <topology evidence="1">Multi-pass membrane protein</topology>
    </subcellularLocation>
</comment>
<sequence>MEDGSAPLETEGKYSVAISGLYDPMLLRRLSFKPSLSPAAERSHPGQGSPSFLMTAVVRPTHLWLGSVVLFQFITFTLAAPPFIPHRRTNPIVSHSPNGPGTDGSGSVFSLPAVIWIIFSLVIGLPLAVSGIRGWRCTTAASIALGSMVCSWAGIINSVNEVGISDILLTFIVLVFGLLGLVIGLFEFSRVASMAVISIMGGLALGMKVVLVKKDLLITSSFILNWIIVVVFGVGMGLMLIWRPRAAMVISCASVGTFLSVLGIDLLLNKQSGLSLGLRHLFDQNDNHFAYFIDNPYDPNLTTRILQFVSIGLTPILALAQHLIFKEPFVRKPPPPSDDELCLNYPTEDNSANRATSFLSGIWDGTRFRAGRFSL</sequence>
<evidence type="ECO:0000313" key="7">
    <source>
        <dbReference type="EMBL" id="KAF5383418.1"/>
    </source>
</evidence>
<keyword evidence="3 5" id="KW-1133">Transmembrane helix</keyword>
<feature type="transmembrane region" description="Helical" evidence="5">
    <location>
        <begin position="191"/>
        <end position="211"/>
    </location>
</feature>
<feature type="transmembrane region" description="Helical" evidence="5">
    <location>
        <begin position="167"/>
        <end position="186"/>
    </location>
</feature>
<dbReference type="EMBL" id="JAACJN010000047">
    <property type="protein sequence ID" value="KAF5383418.1"/>
    <property type="molecule type" value="Genomic_DNA"/>
</dbReference>
<dbReference type="GO" id="GO:0016020">
    <property type="term" value="C:membrane"/>
    <property type="evidence" value="ECO:0007669"/>
    <property type="project" value="UniProtKB-SubCell"/>
</dbReference>
<evidence type="ECO:0000313" key="8">
    <source>
        <dbReference type="Proteomes" id="UP000518752"/>
    </source>
</evidence>
<feature type="domain" description="TM7S3/TM198-like" evidence="6">
    <location>
        <begin position="119"/>
        <end position="319"/>
    </location>
</feature>
<evidence type="ECO:0000256" key="3">
    <source>
        <dbReference type="ARBA" id="ARBA00022989"/>
    </source>
</evidence>
<keyword evidence="8" id="KW-1185">Reference proteome</keyword>
<organism evidence="7 8">
    <name type="scientific">Collybiopsis confluens</name>
    <dbReference type="NCBI Taxonomy" id="2823264"/>
    <lineage>
        <taxon>Eukaryota</taxon>
        <taxon>Fungi</taxon>
        <taxon>Dikarya</taxon>
        <taxon>Basidiomycota</taxon>
        <taxon>Agaricomycotina</taxon>
        <taxon>Agaricomycetes</taxon>
        <taxon>Agaricomycetidae</taxon>
        <taxon>Agaricales</taxon>
        <taxon>Marasmiineae</taxon>
        <taxon>Omphalotaceae</taxon>
        <taxon>Collybiopsis</taxon>
    </lineage>
</organism>
<dbReference type="InterPro" id="IPR025256">
    <property type="entry name" value="TM7S3/TM198-like_dom"/>
</dbReference>
<protein>
    <recommendedName>
        <fullName evidence="6">TM7S3/TM198-like domain-containing protein</fullName>
    </recommendedName>
</protein>
<dbReference type="Pfam" id="PF13886">
    <property type="entry name" value="TM7S3_TM198"/>
    <property type="match status" value="1"/>
</dbReference>
<reference evidence="7 8" key="1">
    <citation type="journal article" date="2020" name="ISME J.">
        <title>Uncovering the hidden diversity of litter-decomposition mechanisms in mushroom-forming fungi.</title>
        <authorList>
            <person name="Floudas D."/>
            <person name="Bentzer J."/>
            <person name="Ahren D."/>
            <person name="Johansson T."/>
            <person name="Persson P."/>
            <person name="Tunlid A."/>
        </authorList>
    </citation>
    <scope>NUCLEOTIDE SEQUENCE [LARGE SCALE GENOMIC DNA]</scope>
    <source>
        <strain evidence="7 8">CBS 406.79</strain>
    </source>
</reference>
<feature type="transmembrane region" description="Helical" evidence="5">
    <location>
        <begin position="63"/>
        <end position="84"/>
    </location>
</feature>
<accession>A0A8H5HHF7</accession>
<dbReference type="Proteomes" id="UP000518752">
    <property type="component" value="Unassembled WGS sequence"/>
</dbReference>
<evidence type="ECO:0000256" key="2">
    <source>
        <dbReference type="ARBA" id="ARBA00022692"/>
    </source>
</evidence>
<comment type="caution">
    <text evidence="7">The sequence shown here is derived from an EMBL/GenBank/DDBJ whole genome shotgun (WGS) entry which is preliminary data.</text>
</comment>
<evidence type="ECO:0000259" key="6">
    <source>
        <dbReference type="Pfam" id="PF13886"/>
    </source>
</evidence>
<feature type="transmembrane region" description="Helical" evidence="5">
    <location>
        <begin position="305"/>
        <end position="325"/>
    </location>
</feature>
<evidence type="ECO:0000256" key="1">
    <source>
        <dbReference type="ARBA" id="ARBA00004141"/>
    </source>
</evidence>
<feature type="transmembrane region" description="Helical" evidence="5">
    <location>
        <begin position="104"/>
        <end position="125"/>
    </location>
</feature>
<gene>
    <name evidence="7" type="ORF">D9757_006165</name>
</gene>
<keyword evidence="4 5" id="KW-0472">Membrane</keyword>
<feature type="transmembrane region" description="Helical" evidence="5">
    <location>
        <begin position="249"/>
        <end position="268"/>
    </location>
</feature>
<evidence type="ECO:0000256" key="5">
    <source>
        <dbReference type="SAM" id="Phobius"/>
    </source>
</evidence>
<dbReference type="AlphaFoldDB" id="A0A8H5HHF7"/>
<name>A0A8H5HHF7_9AGAR</name>
<dbReference type="OrthoDB" id="3359595at2759"/>
<feature type="transmembrane region" description="Helical" evidence="5">
    <location>
        <begin position="223"/>
        <end position="242"/>
    </location>
</feature>
<proteinExistence type="predicted"/>
<keyword evidence="2 5" id="KW-0812">Transmembrane</keyword>
<feature type="transmembrane region" description="Helical" evidence="5">
    <location>
        <begin position="137"/>
        <end position="155"/>
    </location>
</feature>
<evidence type="ECO:0000256" key="4">
    <source>
        <dbReference type="ARBA" id="ARBA00023136"/>
    </source>
</evidence>